<keyword evidence="2" id="KW-0012">Acyltransferase</keyword>
<evidence type="ECO:0000259" key="3">
    <source>
        <dbReference type="PROSITE" id="PS51186"/>
    </source>
</evidence>
<comment type="caution">
    <text evidence="4">The sequence shown here is derived from an EMBL/GenBank/DDBJ whole genome shotgun (WGS) entry which is preliminary data.</text>
</comment>
<dbReference type="RefSeq" id="WP_186852863.1">
    <property type="nucleotide sequence ID" value="NZ_JACOPO010000005.1"/>
</dbReference>
<dbReference type="PANTHER" id="PTHR43420">
    <property type="entry name" value="ACETYLTRANSFERASE"/>
    <property type="match status" value="1"/>
</dbReference>
<evidence type="ECO:0000256" key="1">
    <source>
        <dbReference type="ARBA" id="ARBA00022679"/>
    </source>
</evidence>
<gene>
    <name evidence="4" type="ORF">H8S11_08675</name>
</gene>
<accession>A0A8J6JB01</accession>
<evidence type="ECO:0000313" key="4">
    <source>
        <dbReference type="EMBL" id="MBC5722883.1"/>
    </source>
</evidence>
<dbReference type="PROSITE" id="PS51186">
    <property type="entry name" value="GNAT"/>
    <property type="match status" value="1"/>
</dbReference>
<dbReference type="Pfam" id="PF00583">
    <property type="entry name" value="Acetyltransf_1"/>
    <property type="match status" value="1"/>
</dbReference>
<sequence>MLTFRNMTIQDRDLVLPMVETFYQSDAVDHPVEREILERSFQAAVDPSEPLLRGILVYQGQEPAGYIYVTQCYSAEVGGRCVFIEEIFLAAPFRGQGLGREIMAWLEREYPAARRFRLEVTQINQGAIRLYEKSGYQYLRYDQMVLDKIK</sequence>
<feature type="domain" description="N-acetyltransferase" evidence="3">
    <location>
        <begin position="2"/>
        <end position="150"/>
    </location>
</feature>
<dbReference type="InterPro" id="IPR016181">
    <property type="entry name" value="Acyl_CoA_acyltransferase"/>
</dbReference>
<keyword evidence="1" id="KW-0808">Transferase</keyword>
<dbReference type="CDD" id="cd04301">
    <property type="entry name" value="NAT_SF"/>
    <property type="match status" value="1"/>
</dbReference>
<reference evidence="4" key="1">
    <citation type="submission" date="2020-08" db="EMBL/GenBank/DDBJ databases">
        <title>Genome public.</title>
        <authorList>
            <person name="Liu C."/>
            <person name="Sun Q."/>
        </authorList>
    </citation>
    <scope>NUCLEOTIDE SEQUENCE</scope>
    <source>
        <strain evidence="4">NSJ-23</strain>
    </source>
</reference>
<dbReference type="InterPro" id="IPR050680">
    <property type="entry name" value="YpeA/RimI_acetyltransf"/>
</dbReference>
<keyword evidence="5" id="KW-1185">Reference proteome</keyword>
<dbReference type="AlphaFoldDB" id="A0A8J6JB01"/>
<dbReference type="EMBL" id="JACOPO010000005">
    <property type="protein sequence ID" value="MBC5722883.1"/>
    <property type="molecule type" value="Genomic_DNA"/>
</dbReference>
<evidence type="ECO:0000313" key="5">
    <source>
        <dbReference type="Proteomes" id="UP000628736"/>
    </source>
</evidence>
<dbReference type="GO" id="GO:0016747">
    <property type="term" value="F:acyltransferase activity, transferring groups other than amino-acyl groups"/>
    <property type="evidence" value="ECO:0007669"/>
    <property type="project" value="InterPro"/>
</dbReference>
<dbReference type="SUPFAM" id="SSF55729">
    <property type="entry name" value="Acyl-CoA N-acyltransferases (Nat)"/>
    <property type="match status" value="1"/>
</dbReference>
<protein>
    <submittedName>
        <fullName evidence="4">GNAT family N-acetyltransferase</fullName>
    </submittedName>
</protein>
<dbReference type="InterPro" id="IPR000182">
    <property type="entry name" value="GNAT_dom"/>
</dbReference>
<dbReference type="Proteomes" id="UP000628736">
    <property type="component" value="Unassembled WGS sequence"/>
</dbReference>
<proteinExistence type="predicted"/>
<dbReference type="Gene3D" id="3.40.630.30">
    <property type="match status" value="1"/>
</dbReference>
<evidence type="ECO:0000256" key="2">
    <source>
        <dbReference type="ARBA" id="ARBA00023315"/>
    </source>
</evidence>
<organism evidence="4 5">
    <name type="scientific">Flintibacter hominis</name>
    <dbReference type="NCBI Taxonomy" id="2763048"/>
    <lineage>
        <taxon>Bacteria</taxon>
        <taxon>Bacillati</taxon>
        <taxon>Bacillota</taxon>
        <taxon>Clostridia</taxon>
        <taxon>Eubacteriales</taxon>
        <taxon>Flintibacter</taxon>
    </lineage>
</organism>
<name>A0A8J6JB01_9FIRM</name>